<dbReference type="GO" id="GO:0015276">
    <property type="term" value="F:ligand-gated monoatomic ion channel activity"/>
    <property type="evidence" value="ECO:0007669"/>
    <property type="project" value="InterPro"/>
</dbReference>
<dbReference type="AlphaFoldDB" id="A0A938XUV1"/>
<feature type="chain" id="PRO_5039007506" evidence="2">
    <location>
        <begin position="21"/>
        <end position="252"/>
    </location>
</feature>
<dbReference type="Gene3D" id="3.40.190.10">
    <property type="entry name" value="Periplasmic binding protein-like II"/>
    <property type="match status" value="2"/>
</dbReference>
<feature type="domain" description="Ionotropic glutamate receptor C-terminal" evidence="4">
    <location>
        <begin position="34"/>
        <end position="252"/>
    </location>
</feature>
<evidence type="ECO:0000256" key="1">
    <source>
        <dbReference type="ARBA" id="ARBA00022729"/>
    </source>
</evidence>
<gene>
    <name evidence="5" type="ORF">JOC47_002150</name>
</gene>
<dbReference type="PANTHER" id="PTHR35936">
    <property type="entry name" value="MEMBRANE-BOUND LYTIC MUREIN TRANSGLYCOSYLASE F"/>
    <property type="match status" value="1"/>
</dbReference>
<dbReference type="EMBL" id="JAFBDQ010000011">
    <property type="protein sequence ID" value="MBM7557284.1"/>
    <property type="molecule type" value="Genomic_DNA"/>
</dbReference>
<dbReference type="Pfam" id="PF00497">
    <property type="entry name" value="SBP_bac_3"/>
    <property type="match status" value="1"/>
</dbReference>
<accession>A0A938XUV1</accession>
<evidence type="ECO:0000256" key="2">
    <source>
        <dbReference type="SAM" id="SignalP"/>
    </source>
</evidence>
<reference evidence="5" key="1">
    <citation type="submission" date="2021-01" db="EMBL/GenBank/DDBJ databases">
        <title>Genomic Encyclopedia of Type Strains, Phase IV (KMG-IV): sequencing the most valuable type-strain genomes for metagenomic binning, comparative biology and taxonomic classification.</title>
        <authorList>
            <person name="Goeker M."/>
        </authorList>
    </citation>
    <scope>NUCLEOTIDE SEQUENCE</scope>
    <source>
        <strain evidence="5">DSM 23230</strain>
    </source>
</reference>
<dbReference type="SMART" id="SM00079">
    <property type="entry name" value="PBPe"/>
    <property type="match status" value="1"/>
</dbReference>
<proteinExistence type="predicted"/>
<protein>
    <submittedName>
        <fullName evidence="5">Polar amino acid transport system substrate-binding protein</fullName>
    </submittedName>
</protein>
<dbReference type="SMART" id="SM00062">
    <property type="entry name" value="PBPb"/>
    <property type="match status" value="1"/>
</dbReference>
<sequence>MKKLILSVLVFTLVFAVGCAGDQTTWDKVQDEGKLTIGMSADYKPFEYTDENGEIVGFDADIAQAIGEKLGVEVEFVDTAFSGLIPGLKSNKYDLIMSAMTITEKREKAVDFTNQYFNAGQVVAVMDDNNSIQGVKDLEGKKVGVQLGTTGDLEVSDMDNIEQIKRYEKIPQAFIDLRNGRIDAIVNDLPVTAAYIMKHPEVKMVGEPFTSEHYGIATRPGDEELLKKVNGALKELKEDGTYDEVYNKWFKQ</sequence>
<dbReference type="SUPFAM" id="SSF53850">
    <property type="entry name" value="Periplasmic binding protein-like II"/>
    <property type="match status" value="1"/>
</dbReference>
<dbReference type="InterPro" id="IPR001638">
    <property type="entry name" value="Solute-binding_3/MltF_N"/>
</dbReference>
<dbReference type="Proteomes" id="UP000774000">
    <property type="component" value="Unassembled WGS sequence"/>
</dbReference>
<dbReference type="PANTHER" id="PTHR35936:SF17">
    <property type="entry name" value="ARGININE-BINDING EXTRACELLULAR PROTEIN ARTP"/>
    <property type="match status" value="1"/>
</dbReference>
<feature type="domain" description="Solute-binding protein family 3/N-terminal" evidence="3">
    <location>
        <begin position="34"/>
        <end position="251"/>
    </location>
</feature>
<evidence type="ECO:0000313" key="6">
    <source>
        <dbReference type="Proteomes" id="UP000774000"/>
    </source>
</evidence>
<keyword evidence="1 2" id="KW-0732">Signal</keyword>
<comment type="caution">
    <text evidence="5">The sequence shown here is derived from an EMBL/GenBank/DDBJ whole genome shotgun (WGS) entry which is preliminary data.</text>
</comment>
<keyword evidence="6" id="KW-1185">Reference proteome</keyword>
<dbReference type="InterPro" id="IPR001320">
    <property type="entry name" value="Iontro_rcpt_C"/>
</dbReference>
<dbReference type="RefSeq" id="WP_204702045.1">
    <property type="nucleotide sequence ID" value="NZ_JAFBDQ010000011.1"/>
</dbReference>
<dbReference type="PROSITE" id="PS51257">
    <property type="entry name" value="PROKAR_LIPOPROTEIN"/>
    <property type="match status" value="1"/>
</dbReference>
<evidence type="ECO:0000259" key="3">
    <source>
        <dbReference type="SMART" id="SM00062"/>
    </source>
</evidence>
<name>A0A938XUV1_9FIRM</name>
<dbReference type="CDD" id="cd13624">
    <property type="entry name" value="PBP2_Arg_Lys_His"/>
    <property type="match status" value="1"/>
</dbReference>
<feature type="signal peptide" evidence="2">
    <location>
        <begin position="1"/>
        <end position="20"/>
    </location>
</feature>
<dbReference type="GO" id="GO:0016020">
    <property type="term" value="C:membrane"/>
    <property type="evidence" value="ECO:0007669"/>
    <property type="project" value="InterPro"/>
</dbReference>
<evidence type="ECO:0000259" key="4">
    <source>
        <dbReference type="SMART" id="SM00079"/>
    </source>
</evidence>
<organism evidence="5 6">
    <name type="scientific">Halanaerobacter jeridensis</name>
    <dbReference type="NCBI Taxonomy" id="706427"/>
    <lineage>
        <taxon>Bacteria</taxon>
        <taxon>Bacillati</taxon>
        <taxon>Bacillota</taxon>
        <taxon>Clostridia</taxon>
        <taxon>Halanaerobiales</taxon>
        <taxon>Halobacteroidaceae</taxon>
        <taxon>Halanaerobacter</taxon>
    </lineage>
</organism>
<evidence type="ECO:0000313" key="5">
    <source>
        <dbReference type="EMBL" id="MBM7557284.1"/>
    </source>
</evidence>